<protein>
    <submittedName>
        <fullName evidence="2">Uncharacterized protein</fullName>
    </submittedName>
</protein>
<sequence>MKNNWLPPVIPPLKVNVMHQHKCPVGDCSRLKSRWLYHNCPDKENHCSVTTSKGQQYATAISVRSLILKRHHMENNTNIMSHPDEKLTHKILGATGQDMKKIR</sequence>
<organism evidence="2 3">
    <name type="scientific">Portunus trituberculatus</name>
    <name type="common">Swimming crab</name>
    <name type="synonym">Neptunus trituberculatus</name>
    <dbReference type="NCBI Taxonomy" id="210409"/>
    <lineage>
        <taxon>Eukaryota</taxon>
        <taxon>Metazoa</taxon>
        <taxon>Ecdysozoa</taxon>
        <taxon>Arthropoda</taxon>
        <taxon>Crustacea</taxon>
        <taxon>Multicrustacea</taxon>
        <taxon>Malacostraca</taxon>
        <taxon>Eumalacostraca</taxon>
        <taxon>Eucarida</taxon>
        <taxon>Decapoda</taxon>
        <taxon>Pleocyemata</taxon>
        <taxon>Brachyura</taxon>
        <taxon>Eubrachyura</taxon>
        <taxon>Portunoidea</taxon>
        <taxon>Portunidae</taxon>
        <taxon>Portuninae</taxon>
        <taxon>Portunus</taxon>
    </lineage>
</organism>
<proteinExistence type="predicted"/>
<accession>A0A5B7DEW7</accession>
<reference evidence="2" key="1">
    <citation type="submission" date="2019-05" db="EMBL/GenBank/DDBJ databases">
        <title>Another draft genome of Portunus trituberculatus and its Hox gene families provides insights of decapod evolution.</title>
        <authorList>
            <person name="Jeong J.-H."/>
            <person name="Song I."/>
            <person name="Kim S."/>
            <person name="Choi T."/>
            <person name="Kim D."/>
            <person name="Ryu S."/>
            <person name="Kim W."/>
        </authorList>
    </citation>
    <scope>NUCLEOTIDE SEQUENCE [LARGE SCALE GENOMIC DNA]</scope>
    <source>
        <tissue evidence="2">Muscle</tissue>
    </source>
</reference>
<gene>
    <name evidence="2" type="ORF">E2C01_012743</name>
</gene>
<evidence type="ECO:0000313" key="3">
    <source>
        <dbReference type="Proteomes" id="UP000324222"/>
    </source>
</evidence>
<keyword evidence="3" id="KW-1185">Reference proteome</keyword>
<evidence type="ECO:0000313" key="2">
    <source>
        <dbReference type="EMBL" id="MPC19813.1"/>
    </source>
</evidence>
<name>A0A5B7DEW7_PORTR</name>
<comment type="caution">
    <text evidence="2">The sequence shown here is derived from an EMBL/GenBank/DDBJ whole genome shotgun (WGS) entry which is preliminary data.</text>
</comment>
<dbReference type="Proteomes" id="UP000324222">
    <property type="component" value="Unassembled WGS sequence"/>
</dbReference>
<evidence type="ECO:0000256" key="1">
    <source>
        <dbReference type="SAM" id="MobiDB-lite"/>
    </source>
</evidence>
<dbReference type="AlphaFoldDB" id="A0A5B7DEW7"/>
<dbReference type="EMBL" id="VSRR010000806">
    <property type="protein sequence ID" value="MPC19813.1"/>
    <property type="molecule type" value="Genomic_DNA"/>
</dbReference>
<feature type="region of interest" description="Disordered" evidence="1">
    <location>
        <begin position="76"/>
        <end position="103"/>
    </location>
</feature>